<proteinExistence type="inferred from homology"/>
<accession>A0A937W366</accession>
<evidence type="ECO:0000313" key="5">
    <source>
        <dbReference type="EMBL" id="MBM3226083.1"/>
    </source>
</evidence>
<dbReference type="PANTHER" id="PTHR23132">
    <property type="entry name" value="D-ALANINE--D-ALANINE LIGASE"/>
    <property type="match status" value="1"/>
</dbReference>
<reference evidence="5" key="1">
    <citation type="submission" date="2019-03" db="EMBL/GenBank/DDBJ databases">
        <title>Lake Tanganyika Metagenome-Assembled Genomes (MAGs).</title>
        <authorList>
            <person name="Tran P."/>
        </authorList>
    </citation>
    <scope>NUCLEOTIDE SEQUENCE</scope>
    <source>
        <strain evidence="5">K_DeepCast_65m_m2_066</strain>
    </source>
</reference>
<keyword evidence="3" id="KW-0067">ATP-binding</keyword>
<dbReference type="Gene3D" id="3.30.1490.20">
    <property type="entry name" value="ATP-grasp fold, A domain"/>
    <property type="match status" value="1"/>
</dbReference>
<evidence type="ECO:0000256" key="3">
    <source>
        <dbReference type="PROSITE-ProRule" id="PRU00409"/>
    </source>
</evidence>
<dbReference type="AlphaFoldDB" id="A0A937W366"/>
<evidence type="ECO:0000259" key="4">
    <source>
        <dbReference type="PROSITE" id="PS50975"/>
    </source>
</evidence>
<keyword evidence="2" id="KW-0436">Ligase</keyword>
<dbReference type="InterPro" id="IPR011095">
    <property type="entry name" value="Dala_Dala_lig_C"/>
</dbReference>
<sequence length="252" mass="27458">MLTYHGIPTPAFQVLQQPDAPLDTSLRFPLIVKLLHEGSSMGLSYGSVVDTPAALAARAAYLMQTYAQPVLVEEFVDGREFTVPILGNTPARTLPAIEVLFHGPRNITLFQPDDEVVLMLARLRQQRLATPLAFQMSTDQECAGLQTESGEIVEIPVALNRSVCPVALPTALAEALGRTALRAFHALECRDWCRVDMRVGPDGIPQVLELNPIAGLDPTYWFPRSARAAGLEYPALIQTLLEIACQRCGLAG</sequence>
<organism evidence="5 6">
    <name type="scientific">Tectimicrobiota bacterium</name>
    <dbReference type="NCBI Taxonomy" id="2528274"/>
    <lineage>
        <taxon>Bacteria</taxon>
        <taxon>Pseudomonadati</taxon>
        <taxon>Nitrospinota/Tectimicrobiota group</taxon>
        <taxon>Candidatus Tectimicrobiota</taxon>
    </lineage>
</organism>
<name>A0A937W366_UNCTE</name>
<evidence type="ECO:0000256" key="2">
    <source>
        <dbReference type="ARBA" id="ARBA00022598"/>
    </source>
</evidence>
<dbReference type="InterPro" id="IPR013815">
    <property type="entry name" value="ATP_grasp_subdomain_1"/>
</dbReference>
<dbReference type="GO" id="GO:0005524">
    <property type="term" value="F:ATP binding"/>
    <property type="evidence" value="ECO:0007669"/>
    <property type="project" value="UniProtKB-UniRule"/>
</dbReference>
<dbReference type="GO" id="GO:0046872">
    <property type="term" value="F:metal ion binding"/>
    <property type="evidence" value="ECO:0007669"/>
    <property type="project" value="InterPro"/>
</dbReference>
<dbReference type="Proteomes" id="UP000712673">
    <property type="component" value="Unassembled WGS sequence"/>
</dbReference>
<dbReference type="SUPFAM" id="SSF56059">
    <property type="entry name" value="Glutathione synthetase ATP-binding domain-like"/>
    <property type="match status" value="1"/>
</dbReference>
<gene>
    <name evidence="5" type="ORF">FJZ47_20130</name>
</gene>
<comment type="similarity">
    <text evidence="1">Belongs to the D-alanine--D-alanine ligase family.</text>
</comment>
<dbReference type="Pfam" id="PF07478">
    <property type="entry name" value="Dala_Dala_lig_C"/>
    <property type="match status" value="2"/>
</dbReference>
<comment type="caution">
    <text evidence="5">The sequence shown here is derived from an EMBL/GenBank/DDBJ whole genome shotgun (WGS) entry which is preliminary data.</text>
</comment>
<dbReference type="Gene3D" id="3.30.470.20">
    <property type="entry name" value="ATP-grasp fold, B domain"/>
    <property type="match status" value="1"/>
</dbReference>
<dbReference type="PROSITE" id="PS50975">
    <property type="entry name" value="ATP_GRASP"/>
    <property type="match status" value="1"/>
</dbReference>
<dbReference type="InterPro" id="IPR011761">
    <property type="entry name" value="ATP-grasp"/>
</dbReference>
<evidence type="ECO:0000313" key="6">
    <source>
        <dbReference type="Proteomes" id="UP000712673"/>
    </source>
</evidence>
<dbReference type="PANTHER" id="PTHR23132:SF23">
    <property type="entry name" value="D-ALANINE--D-ALANINE LIGASE B"/>
    <property type="match status" value="1"/>
</dbReference>
<dbReference type="EMBL" id="VGLS01000781">
    <property type="protein sequence ID" value="MBM3226083.1"/>
    <property type="molecule type" value="Genomic_DNA"/>
</dbReference>
<feature type="domain" description="ATP-grasp" evidence="4">
    <location>
        <begin position="1"/>
        <end position="242"/>
    </location>
</feature>
<dbReference type="GO" id="GO:0008716">
    <property type="term" value="F:D-alanine-D-alanine ligase activity"/>
    <property type="evidence" value="ECO:0007669"/>
    <property type="project" value="InterPro"/>
</dbReference>
<keyword evidence="3" id="KW-0547">Nucleotide-binding</keyword>
<evidence type="ECO:0000256" key="1">
    <source>
        <dbReference type="ARBA" id="ARBA00010871"/>
    </source>
</evidence>
<protein>
    <recommendedName>
        <fullName evidence="4">ATP-grasp domain-containing protein</fullName>
    </recommendedName>
</protein>